<protein>
    <submittedName>
        <fullName evidence="2">Uncharacterized protein</fullName>
    </submittedName>
</protein>
<organism evidence="2 3">
    <name type="scientific">Aristolochia fimbriata</name>
    <name type="common">White veined hardy Dutchman's pipe vine</name>
    <dbReference type="NCBI Taxonomy" id="158543"/>
    <lineage>
        <taxon>Eukaryota</taxon>
        <taxon>Viridiplantae</taxon>
        <taxon>Streptophyta</taxon>
        <taxon>Embryophyta</taxon>
        <taxon>Tracheophyta</taxon>
        <taxon>Spermatophyta</taxon>
        <taxon>Magnoliopsida</taxon>
        <taxon>Magnoliidae</taxon>
        <taxon>Piperales</taxon>
        <taxon>Aristolochiaceae</taxon>
        <taxon>Aristolochia</taxon>
    </lineage>
</organism>
<feature type="compositionally biased region" description="Basic and acidic residues" evidence="1">
    <location>
        <begin position="850"/>
        <end position="859"/>
    </location>
</feature>
<evidence type="ECO:0000313" key="2">
    <source>
        <dbReference type="EMBL" id="KAG9439804.1"/>
    </source>
</evidence>
<dbReference type="Proteomes" id="UP000825729">
    <property type="component" value="Unassembled WGS sequence"/>
</dbReference>
<feature type="compositionally biased region" description="Low complexity" evidence="1">
    <location>
        <begin position="902"/>
        <end position="919"/>
    </location>
</feature>
<evidence type="ECO:0000256" key="1">
    <source>
        <dbReference type="SAM" id="MobiDB-lite"/>
    </source>
</evidence>
<evidence type="ECO:0000313" key="3">
    <source>
        <dbReference type="Proteomes" id="UP000825729"/>
    </source>
</evidence>
<feature type="compositionally biased region" description="Basic and acidic residues" evidence="1">
    <location>
        <begin position="612"/>
        <end position="625"/>
    </location>
</feature>
<dbReference type="PANTHER" id="PTHR31267">
    <property type="entry name" value="DENTIN SIALOPHOSPHOPROTEIN-LIKE PROTEIN"/>
    <property type="match status" value="1"/>
</dbReference>
<feature type="compositionally biased region" description="Polar residues" evidence="1">
    <location>
        <begin position="745"/>
        <end position="755"/>
    </location>
</feature>
<feature type="region of interest" description="Disordered" evidence="1">
    <location>
        <begin position="825"/>
        <end position="933"/>
    </location>
</feature>
<feature type="region of interest" description="Disordered" evidence="1">
    <location>
        <begin position="93"/>
        <end position="125"/>
    </location>
</feature>
<sequence>MPGNEVADKVRNFFEQDNALQGQHQAQVPSGNWHVFNNPWVQRQNGASLSSATKSFNLQPSGDSERGNGWQSSGVPLGADVAHLPLRPDFVKSQTKNDQQSFNGYLRGSQGLPARPNQAEFQTEETIPERHNLTSRGLSILEIQQGNAPEQLLASSRSSERFDFAEAPVNFDFLGSRPQLMRSQQSGMPPHPSRQQSGMNDMQLWQQQLMYRQFQELQRQQQLQQLDQEARQQNAMTQLSAITRHSSGDQLTVFANGAANMQDSSNYTWPTEIVGGDPKLSNASQMFGAGMNWVQRSGSSPTVQGFPNGLMFPQDQSQALRSMGFVPQQQVDQSLYGAPVASARGVSLNHFPHIQGISQDGSDLLNRTGGSQVEKQIMHSAAFNSFESDSTTAFADQIRMQDGSLSSKQSLQGKNLFGQVPVEAFGNGVISGNFHQVNSLPRNSSTQELHGRQDHSGWAGNMEEKSAAQVGPSQGTVSLDPTEEKILFSSDDGIWGAFGRNNGGSTSGFLQGNQLEGNDYLNVFPSVQSGSWSALMQSAVAEASSSDTGVQDEWSGLSFQKTDLSPGNHPSTVDNNLQNSSSMTSKPFLSFEDSTASPDGFQQSSTKFAFEQSERVRTEISHESLQRSPQQGQWLDQNASQKPPDGSLQGQTTMHVGSVTEGAWPGQIFEQSSNAAPNSDMGLNLQNMRGSWAQQRNISSYSTGVSKPNGWNMNETLSLSGDSQSNDQKRPMHMERTHEGGMWRANTSNLGGTSFSNATARLEQKLVAGGTHGHGEDSFVNNLNALTGSGVSKVSQGMNQQILNSQQLDFEKRIVDSSLNYRGNDNLGKYQHQSKTPQVQDMSSGNSDRVSSEFDKKQDSCLQKEMSGDSYVSGRSHPGQQSVPGTALRENAWLNASDSRPSSSGNQKSSGQGLLQQGSHGVKGQEQGHLGQSKFSGQVVQNSGLDMEKRNTKTVDAVSKDVHSGYESRTSASFNSSASLYAPNRAVQTSQNMLELLHKVDQSRDKNAAHFGSSDVNASDRHGSVGSDVSASQIHANQSAVSQGFGLRLGPPSQRQPMASNQSVNEMNSRQMDLDTGEKGRAFSGSTPSQALPNFRDMPPQEHWEQSNHIRPNIPAQIDDEVLHSTVQGGSTSSPTSFPCHQPQQQVSSGAKQVGMDQSANVPFGNQTDFNLQCKLVSRFGGNYNSHDGASAVQSAQESLRGPAGGVSPLNLASKPYPTDIARSQHLNANTAFIRSSGQQESSVSQQGGAFSKMLHNVWTNVSSQQRLGPQHKVPPNLFQSMRPVSNNLEGTPWAAKEDDYNVKRGGNVSSEFGSSSIDSQQPPSGEEQQAGKVSTSQSEGADIAPQNAGGQQRPEFTGSPSSVVNLHQQEPSQTVSRPVTSTSNIDMEAFGRSLRPSNLPHQNYSLLHQMQAMREAEADPNRKGVKRLKVADSGLDTQPSVAKTGQRFIYGYGTSVKDAVDDDNSSDSKMLCFASEGKEDKSANNTSQLSVGGISMQNYASHLGIAPQGFRGSGIPTSVNPQMAPSWFEQYGTYKNGQILGMYDGLDSSRRNAKMAAQQFFFGKIPEGSHATSHSAVAEQANAGSSAVSASERLPSSLAPVVDQSLDILRPKKRKSSISELLPWHKEVTNSCQRLQTISEAELDWAQATNRRAEKLEDEAEMFEDGPYIPRPRRRLILITQLMQQLLCSLPASMLSADAKSEYETLTFFAARLAIGDACGLVSSLSSHSRINSNTESTTSGKQKELGSRGEHFFAKVVEDFIDRARKLENDLLRLDRRSSILDLRVECQDLERFSIINRFARYLGRGNADGVESASSSEAAVRRPLPQRYVTAIAMPTPRNLPEGVLCLSL</sequence>
<feature type="compositionally biased region" description="Polar residues" evidence="1">
    <location>
        <begin position="53"/>
        <end position="62"/>
    </location>
</feature>
<dbReference type="PANTHER" id="PTHR31267:SF2">
    <property type="entry name" value="EXPRESSED PROTEIN"/>
    <property type="match status" value="1"/>
</dbReference>
<feature type="region of interest" description="Disordered" evidence="1">
    <location>
        <begin position="53"/>
        <end position="75"/>
    </location>
</feature>
<feature type="compositionally biased region" description="Polar residues" evidence="1">
    <location>
        <begin position="701"/>
        <end position="726"/>
    </location>
</feature>
<keyword evidence="3" id="KW-1185">Reference proteome</keyword>
<feature type="compositionally biased region" description="Polar residues" evidence="1">
    <location>
        <begin position="831"/>
        <end position="849"/>
    </location>
</feature>
<feature type="compositionally biased region" description="Polar residues" evidence="1">
    <location>
        <begin position="93"/>
        <end position="103"/>
    </location>
</feature>
<proteinExistence type="predicted"/>
<feature type="compositionally biased region" description="Polar residues" evidence="1">
    <location>
        <begin position="559"/>
        <end position="607"/>
    </location>
</feature>
<comment type="caution">
    <text evidence="2">The sequence shown here is derived from an EMBL/GenBank/DDBJ whole genome shotgun (WGS) entry which is preliminary data.</text>
</comment>
<dbReference type="EMBL" id="JAINDJ010000008">
    <property type="protein sequence ID" value="KAG9439804.1"/>
    <property type="molecule type" value="Genomic_DNA"/>
</dbReference>
<feature type="region of interest" description="Disordered" evidence="1">
    <location>
        <begin position="559"/>
        <end position="652"/>
    </location>
</feature>
<feature type="compositionally biased region" description="Polar residues" evidence="1">
    <location>
        <begin position="1359"/>
        <end position="1384"/>
    </location>
</feature>
<name>A0AAV7DTF5_ARIFI</name>
<reference evidence="2 3" key="1">
    <citation type="submission" date="2021-07" db="EMBL/GenBank/DDBJ databases">
        <title>The Aristolochia fimbriata genome: insights into angiosperm evolution, floral development and chemical biosynthesis.</title>
        <authorList>
            <person name="Jiao Y."/>
        </authorList>
    </citation>
    <scope>NUCLEOTIDE SEQUENCE [LARGE SCALE GENOMIC DNA]</scope>
    <source>
        <strain evidence="2">IBCAS-2021</strain>
        <tissue evidence="2">Leaf</tissue>
    </source>
</reference>
<accession>A0AAV7DTF5</accession>
<feature type="compositionally biased region" description="Polar residues" evidence="1">
    <location>
        <begin position="1278"/>
        <end position="1290"/>
    </location>
</feature>
<feature type="compositionally biased region" description="Polar residues" evidence="1">
    <location>
        <begin position="1308"/>
        <end position="1340"/>
    </location>
</feature>
<feature type="compositionally biased region" description="Basic and acidic residues" evidence="1">
    <location>
        <begin position="727"/>
        <end position="741"/>
    </location>
</feature>
<feature type="region of interest" description="Disordered" evidence="1">
    <location>
        <begin position="701"/>
        <end position="755"/>
    </location>
</feature>
<gene>
    <name evidence="2" type="ORF">H6P81_019969</name>
</gene>
<feature type="region of interest" description="Disordered" evidence="1">
    <location>
        <begin position="1266"/>
        <end position="1384"/>
    </location>
</feature>
<feature type="compositionally biased region" description="Polar residues" evidence="1">
    <location>
        <begin position="626"/>
        <end position="641"/>
    </location>
</feature>